<keyword evidence="1" id="KW-0472">Membrane</keyword>
<accession>A0A8X6JJ78</accession>
<gene>
    <name evidence="3" type="ORF">TNCT_424731</name>
</gene>
<proteinExistence type="predicted"/>
<feature type="transmembrane region" description="Helical" evidence="1">
    <location>
        <begin position="16"/>
        <end position="35"/>
    </location>
</feature>
<feature type="chain" id="PRO_5036486862" evidence="2">
    <location>
        <begin position="24"/>
        <end position="182"/>
    </location>
</feature>
<organism evidence="3 4">
    <name type="scientific">Trichonephila clavata</name>
    <name type="common">Joro spider</name>
    <name type="synonym">Nephila clavata</name>
    <dbReference type="NCBI Taxonomy" id="2740835"/>
    <lineage>
        <taxon>Eukaryota</taxon>
        <taxon>Metazoa</taxon>
        <taxon>Ecdysozoa</taxon>
        <taxon>Arthropoda</taxon>
        <taxon>Chelicerata</taxon>
        <taxon>Arachnida</taxon>
        <taxon>Araneae</taxon>
        <taxon>Araneomorphae</taxon>
        <taxon>Entelegynae</taxon>
        <taxon>Araneoidea</taxon>
        <taxon>Nephilidae</taxon>
        <taxon>Trichonephila</taxon>
    </lineage>
</organism>
<sequence length="182" mass="20985">MALSFVLETALHLMHWLFYLASGHHTLSLFDILIFEMGMEIMKNFYFNHHCTFHTGNEKLLSLDVTVMTNDSTAIPQVRSTTIYAICRALDLKVELFPFQDTYQEPTPTRPKKAQNILTSPDVYSFTVFKICEALELKANLRPLNERPAFNNKKPRPVPSVHSFAIFRMCQALELDVQLAKF</sequence>
<evidence type="ECO:0000256" key="1">
    <source>
        <dbReference type="SAM" id="Phobius"/>
    </source>
</evidence>
<feature type="signal peptide" evidence="2">
    <location>
        <begin position="1"/>
        <end position="23"/>
    </location>
</feature>
<comment type="caution">
    <text evidence="3">The sequence shown here is derived from an EMBL/GenBank/DDBJ whole genome shotgun (WGS) entry which is preliminary data.</text>
</comment>
<protein>
    <submittedName>
        <fullName evidence="3">Uncharacterized protein</fullName>
    </submittedName>
</protein>
<keyword evidence="4" id="KW-1185">Reference proteome</keyword>
<evidence type="ECO:0000313" key="4">
    <source>
        <dbReference type="Proteomes" id="UP000887116"/>
    </source>
</evidence>
<reference evidence="3" key="1">
    <citation type="submission" date="2020-07" db="EMBL/GenBank/DDBJ databases">
        <title>Multicomponent nature underlies the extraordinary mechanical properties of spider dragline silk.</title>
        <authorList>
            <person name="Kono N."/>
            <person name="Nakamura H."/>
            <person name="Mori M."/>
            <person name="Yoshida Y."/>
            <person name="Ohtoshi R."/>
            <person name="Malay A.D."/>
            <person name="Moran D.A.P."/>
            <person name="Tomita M."/>
            <person name="Numata K."/>
            <person name="Arakawa K."/>
        </authorList>
    </citation>
    <scope>NUCLEOTIDE SEQUENCE</scope>
</reference>
<evidence type="ECO:0000256" key="2">
    <source>
        <dbReference type="SAM" id="SignalP"/>
    </source>
</evidence>
<evidence type="ECO:0000313" key="3">
    <source>
        <dbReference type="EMBL" id="GFR27488.1"/>
    </source>
</evidence>
<keyword evidence="1" id="KW-1133">Transmembrane helix</keyword>
<keyword evidence="2" id="KW-0732">Signal</keyword>
<dbReference type="Proteomes" id="UP000887116">
    <property type="component" value="Unassembled WGS sequence"/>
</dbReference>
<keyword evidence="1" id="KW-0812">Transmembrane</keyword>
<dbReference type="AlphaFoldDB" id="A0A8X6JJ78"/>
<name>A0A8X6JJ78_TRICU</name>
<dbReference type="EMBL" id="BMAO01008919">
    <property type="protein sequence ID" value="GFR27488.1"/>
    <property type="molecule type" value="Genomic_DNA"/>
</dbReference>